<feature type="transmembrane region" description="Helical" evidence="1">
    <location>
        <begin position="12"/>
        <end position="32"/>
    </location>
</feature>
<proteinExistence type="predicted"/>
<gene>
    <name evidence="2" type="ORF">HNQ88_003941</name>
</gene>
<sequence>MENKNRSKQIINKIIISINVFHFVFIVILFGMLEISSKYIISIANSFFFSDFTIMLMLILLFFVVIPVYFYKKISKDIKYVFIIISVLNGVVSIFFRYYLLTYLH</sequence>
<evidence type="ECO:0000313" key="2">
    <source>
        <dbReference type="EMBL" id="MDR6240865.1"/>
    </source>
</evidence>
<protein>
    <submittedName>
        <fullName evidence="2">ABC-type transport system involved in cytochrome bd biosynthesis fused ATPase/permease subunit</fullName>
    </submittedName>
</protein>
<evidence type="ECO:0000313" key="3">
    <source>
        <dbReference type="Proteomes" id="UP001185092"/>
    </source>
</evidence>
<dbReference type="EMBL" id="JAVDQD010000005">
    <property type="protein sequence ID" value="MDR6240865.1"/>
    <property type="molecule type" value="Genomic_DNA"/>
</dbReference>
<dbReference type="AlphaFoldDB" id="A0AAE4BUA9"/>
<organism evidence="2 3">
    <name type="scientific">Aureibacter tunicatorum</name>
    <dbReference type="NCBI Taxonomy" id="866807"/>
    <lineage>
        <taxon>Bacteria</taxon>
        <taxon>Pseudomonadati</taxon>
        <taxon>Bacteroidota</taxon>
        <taxon>Cytophagia</taxon>
        <taxon>Cytophagales</taxon>
        <taxon>Persicobacteraceae</taxon>
        <taxon>Aureibacter</taxon>
    </lineage>
</organism>
<keyword evidence="3" id="KW-1185">Reference proteome</keyword>
<keyword evidence="1" id="KW-0472">Membrane</keyword>
<dbReference type="Proteomes" id="UP001185092">
    <property type="component" value="Unassembled WGS sequence"/>
</dbReference>
<accession>A0AAE4BUA9</accession>
<reference evidence="2" key="1">
    <citation type="submission" date="2023-07" db="EMBL/GenBank/DDBJ databases">
        <title>Genomic Encyclopedia of Type Strains, Phase IV (KMG-IV): sequencing the most valuable type-strain genomes for metagenomic binning, comparative biology and taxonomic classification.</title>
        <authorList>
            <person name="Goeker M."/>
        </authorList>
    </citation>
    <scope>NUCLEOTIDE SEQUENCE</scope>
    <source>
        <strain evidence="2">DSM 26174</strain>
    </source>
</reference>
<keyword evidence="1" id="KW-0812">Transmembrane</keyword>
<comment type="caution">
    <text evidence="2">The sequence shown here is derived from an EMBL/GenBank/DDBJ whole genome shotgun (WGS) entry which is preliminary data.</text>
</comment>
<keyword evidence="1" id="KW-1133">Transmembrane helix</keyword>
<feature type="transmembrane region" description="Helical" evidence="1">
    <location>
        <begin position="80"/>
        <end position="100"/>
    </location>
</feature>
<feature type="transmembrane region" description="Helical" evidence="1">
    <location>
        <begin position="52"/>
        <end position="71"/>
    </location>
</feature>
<name>A0AAE4BUA9_9BACT</name>
<evidence type="ECO:0000256" key="1">
    <source>
        <dbReference type="SAM" id="Phobius"/>
    </source>
</evidence>